<organism evidence="3 4">
    <name type="scientific">Corynebacterium qintianiae</name>
    <dbReference type="NCBI Taxonomy" id="2709392"/>
    <lineage>
        <taxon>Bacteria</taxon>
        <taxon>Bacillati</taxon>
        <taxon>Actinomycetota</taxon>
        <taxon>Actinomycetes</taxon>
        <taxon>Mycobacteriales</taxon>
        <taxon>Corynebacteriaceae</taxon>
        <taxon>Corynebacterium</taxon>
    </lineage>
</organism>
<keyword evidence="4" id="KW-1185">Reference proteome</keyword>
<dbReference type="AlphaFoldDB" id="A0A7T0KM35"/>
<accession>A0A7T0KM35</accession>
<dbReference type="SUPFAM" id="SSF50998">
    <property type="entry name" value="Quinoprotein alcohol dehydrogenase-like"/>
    <property type="match status" value="1"/>
</dbReference>
<protein>
    <recommendedName>
        <fullName evidence="5">Secreted protein</fullName>
    </recommendedName>
</protein>
<sequence>MGRFRDHVFRSAAVIAVSGVLAAAVPATAAADTAGAPAGTRLMHRDLNSTDSVPWSGPRTPHLASWSVPGATCSTLFQGSDGMVVGLCTKYVGVEHGLNVVVPSVALFHPQSAQMLASRELRKDGLLGGVYGYLDEDNRVVIAEGHDILRIGYHQSGKGWVLTEDERTPLPDLGTDAAVAGVTPDDAGRVWFATKDSVVGVIDHDGRVTTTRLGTQTDGGESIANGLTGRPGGASVLTTHALYDVALVPNGEISTLWRREYDRGSGRKPGQLSWGSGTTPTVFGDNGEWVAIVDNADNSPRLFVLDAATGKDVCSIAAFESSGPGTENSVMASGNSLWIPSTYGFDYPPFAVGEPSVPADAPFSGGLTKINVVPRADGGAECVREWENNTRIATLPMLTAADNRIWALTTGDSAGRNEHEVSLLGVDASTGNEVARLPLGVWPFDAPLQLTGMITPEGEVWQATATRLLRIGAEGQSEQTSSYPLSSGPSSLISSQLKFQ</sequence>
<feature type="chain" id="PRO_5032593166" description="Secreted protein" evidence="2">
    <location>
        <begin position="30"/>
        <end position="500"/>
    </location>
</feature>
<dbReference type="InterPro" id="IPR011047">
    <property type="entry name" value="Quinoprotein_ADH-like_sf"/>
</dbReference>
<evidence type="ECO:0000256" key="1">
    <source>
        <dbReference type="SAM" id="MobiDB-lite"/>
    </source>
</evidence>
<evidence type="ECO:0008006" key="5">
    <source>
        <dbReference type="Google" id="ProtNLM"/>
    </source>
</evidence>
<dbReference type="EMBL" id="CP064955">
    <property type="protein sequence ID" value="QPK82901.1"/>
    <property type="molecule type" value="Genomic_DNA"/>
</dbReference>
<dbReference type="RefSeq" id="WP_196820138.1">
    <property type="nucleotide sequence ID" value="NZ_CP064955.1"/>
</dbReference>
<keyword evidence="2" id="KW-0732">Signal</keyword>
<feature type="compositionally biased region" description="Low complexity" evidence="1">
    <location>
        <begin position="481"/>
        <end position="500"/>
    </location>
</feature>
<evidence type="ECO:0000313" key="4">
    <source>
        <dbReference type="Proteomes" id="UP000594586"/>
    </source>
</evidence>
<feature type="signal peptide" evidence="2">
    <location>
        <begin position="1"/>
        <end position="29"/>
    </location>
</feature>
<evidence type="ECO:0000313" key="3">
    <source>
        <dbReference type="EMBL" id="QPK82901.1"/>
    </source>
</evidence>
<dbReference type="KEGG" id="cqn:G7Y29_08545"/>
<name>A0A7T0KM35_9CORY</name>
<feature type="region of interest" description="Disordered" evidence="1">
    <location>
        <begin position="478"/>
        <end position="500"/>
    </location>
</feature>
<proteinExistence type="predicted"/>
<evidence type="ECO:0000256" key="2">
    <source>
        <dbReference type="SAM" id="SignalP"/>
    </source>
</evidence>
<dbReference type="Proteomes" id="UP000594586">
    <property type="component" value="Chromosome"/>
</dbReference>
<reference evidence="3 4" key="1">
    <citation type="submission" date="2020-11" db="EMBL/GenBank/DDBJ databases">
        <title>Corynebacterium sp. MC1420.</title>
        <authorList>
            <person name="Zhou J."/>
        </authorList>
    </citation>
    <scope>NUCLEOTIDE SEQUENCE [LARGE SCALE GENOMIC DNA]</scope>
    <source>
        <strain evidence="3 4">MC1420</strain>
    </source>
</reference>
<gene>
    <name evidence="3" type="ORF">G7Y29_08545</name>
</gene>